<dbReference type="GO" id="GO:0003677">
    <property type="term" value="F:DNA binding"/>
    <property type="evidence" value="ECO:0000318"/>
    <property type="project" value="GO_Central"/>
</dbReference>
<evidence type="ECO:0000313" key="5">
    <source>
        <dbReference type="Proteomes" id="UP000001593"/>
    </source>
</evidence>
<dbReference type="SUPFAM" id="SSF46689">
    <property type="entry name" value="Homeodomain-like"/>
    <property type="match status" value="5"/>
</dbReference>
<name>A7SHF0_NEMVE</name>
<feature type="region of interest" description="Disordered" evidence="1">
    <location>
        <begin position="461"/>
        <end position="521"/>
    </location>
</feature>
<dbReference type="KEGG" id="nve:5508362"/>
<gene>
    <name evidence="4" type="ORF">NEMVEDRAFT_v1g245290</name>
</gene>
<feature type="compositionally biased region" description="Polar residues" evidence="1">
    <location>
        <begin position="207"/>
        <end position="222"/>
    </location>
</feature>
<feature type="compositionally biased region" description="Polar residues" evidence="1">
    <location>
        <begin position="684"/>
        <end position="703"/>
    </location>
</feature>
<dbReference type="AlphaFoldDB" id="A7SHF0"/>
<accession>A7SHF0</accession>
<feature type="compositionally biased region" description="Polar residues" evidence="1">
    <location>
        <begin position="462"/>
        <end position="473"/>
    </location>
</feature>
<dbReference type="InParanoid" id="A7SHF0"/>
<feature type="region of interest" description="Disordered" evidence="1">
    <location>
        <begin position="201"/>
        <end position="244"/>
    </location>
</feature>
<dbReference type="Pfam" id="PF03184">
    <property type="entry name" value="DDE_1"/>
    <property type="match status" value="1"/>
</dbReference>
<feature type="region of interest" description="Disordered" evidence="1">
    <location>
        <begin position="682"/>
        <end position="716"/>
    </location>
</feature>
<evidence type="ECO:0008006" key="6">
    <source>
        <dbReference type="Google" id="ProtNLM"/>
    </source>
</evidence>
<proteinExistence type="predicted"/>
<dbReference type="EMBL" id="DS469659">
    <property type="protein sequence ID" value="EDO36879.1"/>
    <property type="molecule type" value="Genomic_DNA"/>
</dbReference>
<dbReference type="PANTHER" id="PTHR19303:SF57">
    <property type="entry name" value="HTH CENPB-TYPE DOMAIN-CONTAINING PROTEIN"/>
    <property type="match status" value="1"/>
</dbReference>
<keyword evidence="5" id="KW-1185">Reference proteome</keyword>
<protein>
    <recommendedName>
        <fullName evidence="6">HTH psq-type domain-containing protein</fullName>
    </recommendedName>
</protein>
<feature type="region of interest" description="Disordered" evidence="1">
    <location>
        <begin position="412"/>
        <end position="435"/>
    </location>
</feature>
<evidence type="ECO:0000259" key="2">
    <source>
        <dbReference type="Pfam" id="PF03184"/>
    </source>
</evidence>
<feature type="domain" description="HTH psq-type" evidence="3">
    <location>
        <begin position="789"/>
        <end position="829"/>
    </location>
</feature>
<organism evidence="4 5">
    <name type="scientific">Nematostella vectensis</name>
    <name type="common">Starlet sea anemone</name>
    <dbReference type="NCBI Taxonomy" id="45351"/>
    <lineage>
        <taxon>Eukaryota</taxon>
        <taxon>Metazoa</taxon>
        <taxon>Cnidaria</taxon>
        <taxon>Anthozoa</taxon>
        <taxon>Hexacorallia</taxon>
        <taxon>Actiniaria</taxon>
        <taxon>Edwardsiidae</taxon>
        <taxon>Nematostella</taxon>
    </lineage>
</organism>
<dbReference type="HOGENOM" id="CLU_275759_0_0_1"/>
<dbReference type="InterPro" id="IPR004875">
    <property type="entry name" value="DDE_SF_endonuclease_dom"/>
</dbReference>
<dbReference type="eggNOG" id="ENOG502R03T">
    <property type="taxonomic scope" value="Eukaryota"/>
</dbReference>
<feature type="compositionally biased region" description="Polar residues" evidence="1">
    <location>
        <begin position="229"/>
        <end position="241"/>
    </location>
</feature>
<feature type="domain" description="HTH psq-type" evidence="3">
    <location>
        <begin position="115"/>
        <end position="149"/>
    </location>
</feature>
<reference evidence="4 5" key="1">
    <citation type="journal article" date="2007" name="Science">
        <title>Sea anemone genome reveals ancestral eumetazoan gene repertoire and genomic organization.</title>
        <authorList>
            <person name="Putnam N.H."/>
            <person name="Srivastava M."/>
            <person name="Hellsten U."/>
            <person name="Dirks B."/>
            <person name="Chapman J."/>
            <person name="Salamov A."/>
            <person name="Terry A."/>
            <person name="Shapiro H."/>
            <person name="Lindquist E."/>
            <person name="Kapitonov V.V."/>
            <person name="Jurka J."/>
            <person name="Genikhovich G."/>
            <person name="Grigoriev I.V."/>
            <person name="Lucas S.M."/>
            <person name="Steele R.E."/>
            <person name="Finnerty J.R."/>
            <person name="Technau U."/>
            <person name="Martindale M.Q."/>
            <person name="Rokhsar D.S."/>
        </authorList>
    </citation>
    <scope>NUCLEOTIDE SEQUENCE [LARGE SCALE GENOMIC DNA]</scope>
    <source>
        <strain evidence="5">CH2 X CH6</strain>
    </source>
</reference>
<feature type="domain" description="DDE-1" evidence="2">
    <location>
        <begin position="982"/>
        <end position="1106"/>
    </location>
</feature>
<feature type="compositionally biased region" description="Polar residues" evidence="1">
    <location>
        <begin position="416"/>
        <end position="429"/>
    </location>
</feature>
<dbReference type="GO" id="GO:0005634">
    <property type="term" value="C:nucleus"/>
    <property type="evidence" value="ECO:0000318"/>
    <property type="project" value="GO_Central"/>
</dbReference>
<dbReference type="InterPro" id="IPR009057">
    <property type="entry name" value="Homeodomain-like_sf"/>
</dbReference>
<dbReference type="InterPro" id="IPR007889">
    <property type="entry name" value="HTH_Psq"/>
</dbReference>
<dbReference type="InterPro" id="IPR050863">
    <property type="entry name" value="CenT-Element_Derived"/>
</dbReference>
<evidence type="ECO:0000313" key="4">
    <source>
        <dbReference type="EMBL" id="EDO36879.1"/>
    </source>
</evidence>
<feature type="domain" description="HTH psq-type" evidence="3">
    <location>
        <begin position="303"/>
        <end position="336"/>
    </location>
</feature>
<feature type="region of interest" description="Disordered" evidence="1">
    <location>
        <begin position="63"/>
        <end position="106"/>
    </location>
</feature>
<sequence length="1157" mass="129277">MEVNLCPSYSFGQASCSIDSEIESAFNREETLEVVELGLDQCVAVVCCEDGETEYTTVTSEIKSNFPQRTDDRESSLTQYDSPKIDEDSKSESPPKRDHQQSPSTMSIKKFKLWSEEQMRMAIEHVLNGMKIRAAAEKFKVPRSTLGDRLLMAKYGCRKLGVKRYTQQHKPGLAVEEDKYDGNIERTSASVEQTLKNEPLLVPKPSFFSNGSIDSPLQTSKNTGDDRTSTPNDPETSSSGPNKPHLIKLIHETSLMPLQQSDASCLERNAKAPITVDNLMKRKAQEVNDSPDVPKRIRLWKGDDMKAAIHAVTKNGMAVRTAAKAYGIPRTTLKQYICKNKQESQSALTLKKWSEEKMEQALVAIKTEDMPIRVAARKFQIPKSTLYDRVNRGDESIDQKIVGVKLEHKDEELRSNNKSAKQVANNSENNMEKENINMHSSAIDSKISEKVKDYISDESLTDLDNSQNKSSVTVHGDLNMSDNLLAVSPPPSKEAEPKSVHGEQLSDNFREGSLGDDSHKTVKEKCPNYITPAQHSKNDNHSPSFGTSSAAICNLQGSITADSPCSLSVPSLPLVHNELPVISSVFSLSKLNMHKEPGNEPAENKDFIQLTFKGERKRWTEFLMQKAVNEVLNGSCIRVAASKYGVPRSTLGDRVLTTRRNKCLPKKKVNIKAVVIKEEPNPSKIESTNQLGGRMSSEASCDKSSPGEHTGNKSPDLTSHTICSPCEFNDDKRDAMTGNSTCFTDGYNGDKCKDTTSDSSCSWDSGNNTCFQEESRKSGQLKKKLKKWSEENMERAIDAVERGMPVRLASKQFHIPRTTLTCRRLRRENRKVLGPSPHLTREDEDRLISFINHCVSFGFKNYNKVTRMLAGEAAYWYGTWNLTLNGLPSEEWWDAFCHKNKHSLQKAVLAKSPVDPSQTEIDLCINSFFNKFHTVLEGSEFHKTSLVDCAEHIFTVCESKFDVHLMCAGSSDNFVPKLPSCDRFVSTICCVSASGTSMPPMFIYHSVDGKQAMNAKGPAGSIHFDHKVYDFSRQGIDFYFPWFKDIFLKNAPNVRPLVLLVDPNMAFITPELIKLAHENRVILLCLPELFTHIVQPISLTVLPALRGGFLFSPSCPKDVTFGNFSECFSSAWSFSVNSSLIKEGFKQAGICPYKKKK</sequence>
<feature type="domain" description="HTH psq-type" evidence="3">
    <location>
        <begin position="354"/>
        <end position="395"/>
    </location>
</feature>
<dbReference type="Proteomes" id="UP000001593">
    <property type="component" value="Unassembled WGS sequence"/>
</dbReference>
<dbReference type="Gene3D" id="1.10.10.60">
    <property type="entry name" value="Homeodomain-like"/>
    <property type="match status" value="5"/>
</dbReference>
<feature type="domain" description="HTH psq-type" evidence="3">
    <location>
        <begin position="624"/>
        <end position="656"/>
    </location>
</feature>
<evidence type="ECO:0000259" key="3">
    <source>
        <dbReference type="Pfam" id="PF05225"/>
    </source>
</evidence>
<dbReference type="Pfam" id="PF05225">
    <property type="entry name" value="HTH_psq"/>
    <property type="match status" value="5"/>
</dbReference>
<evidence type="ECO:0000256" key="1">
    <source>
        <dbReference type="SAM" id="MobiDB-lite"/>
    </source>
</evidence>
<feature type="compositionally biased region" description="Basic and acidic residues" evidence="1">
    <location>
        <begin position="83"/>
        <end position="100"/>
    </location>
</feature>
<dbReference type="PANTHER" id="PTHR19303">
    <property type="entry name" value="TRANSPOSON"/>
    <property type="match status" value="1"/>
</dbReference>
<dbReference type="OrthoDB" id="8194222at2759"/>